<evidence type="ECO:0000313" key="3">
    <source>
        <dbReference type="EMBL" id="OQR71741.1"/>
    </source>
</evidence>
<sequence>MLHVASVSNLTFHSVSVWCLFADFNDPADDPNSPDYRITAEHFPRYLLPDRDEKPSAVPDADGGNDVGEGIQDDNDAERVPRPQPLQRAKEEVIIRAEDFADIQFIAVVAGCSTIAAFLIVSTGYCVYRVHQNQRMAQDVDYPAYGVTGPVKNALTSPPTDRKLAQSAQMYHFQHQKQQMIAVEKNQQAVLPSLANRRGSRSEGESDDEDKDYTVYECPGLAPGGQMEVRNPLFHERKTSK</sequence>
<evidence type="ECO:0000256" key="1">
    <source>
        <dbReference type="SAM" id="MobiDB-lite"/>
    </source>
</evidence>
<feature type="region of interest" description="Disordered" evidence="1">
    <location>
        <begin position="49"/>
        <end position="85"/>
    </location>
</feature>
<dbReference type="InParanoid" id="A0A1V9XEB0"/>
<proteinExistence type="predicted"/>
<dbReference type="AlphaFoldDB" id="A0A1V9XEB0"/>
<protein>
    <submittedName>
        <fullName evidence="3">Neural proliferation differentiation and control protein 1-like</fullName>
    </submittedName>
</protein>
<dbReference type="PANTHER" id="PTHR23352">
    <property type="entry name" value="NEURAL PROLIFERATION DIFFERENTIATION AND CONTROL PROTEIN-1 NPDC-1 PROTEIN"/>
    <property type="match status" value="1"/>
</dbReference>
<name>A0A1V9XEB0_9ACAR</name>
<keyword evidence="2" id="KW-0812">Transmembrane</keyword>
<evidence type="ECO:0000256" key="2">
    <source>
        <dbReference type="SAM" id="Phobius"/>
    </source>
</evidence>
<feature type="transmembrane region" description="Helical" evidence="2">
    <location>
        <begin position="105"/>
        <end position="128"/>
    </location>
</feature>
<dbReference type="Pfam" id="PF06809">
    <property type="entry name" value="NPDC1"/>
    <property type="match status" value="1"/>
</dbReference>
<accession>A0A1V9XEB0</accession>
<evidence type="ECO:0000313" key="4">
    <source>
        <dbReference type="Proteomes" id="UP000192247"/>
    </source>
</evidence>
<comment type="caution">
    <text evidence="3">The sequence shown here is derived from an EMBL/GenBank/DDBJ whole genome shotgun (WGS) entry which is preliminary data.</text>
</comment>
<keyword evidence="2" id="KW-0472">Membrane</keyword>
<dbReference type="PANTHER" id="PTHR23352:SF2">
    <property type="entry name" value="NEURAL PROLIFERATION DIFFERENTIATION AND CONTROL PROTEIN 1"/>
    <property type="match status" value="1"/>
</dbReference>
<reference evidence="3 4" key="1">
    <citation type="journal article" date="2017" name="Gigascience">
        <title>Draft genome of the honey bee ectoparasitic mite, Tropilaelaps mercedesae, is shaped by the parasitic life history.</title>
        <authorList>
            <person name="Dong X."/>
            <person name="Armstrong S.D."/>
            <person name="Xia D."/>
            <person name="Makepeace B.L."/>
            <person name="Darby A.C."/>
            <person name="Kadowaki T."/>
        </authorList>
    </citation>
    <scope>NUCLEOTIDE SEQUENCE [LARGE SCALE GENOMIC DNA]</scope>
    <source>
        <strain evidence="3">Wuxi-XJTLU</strain>
    </source>
</reference>
<organism evidence="3 4">
    <name type="scientific">Tropilaelaps mercedesae</name>
    <dbReference type="NCBI Taxonomy" id="418985"/>
    <lineage>
        <taxon>Eukaryota</taxon>
        <taxon>Metazoa</taxon>
        <taxon>Ecdysozoa</taxon>
        <taxon>Arthropoda</taxon>
        <taxon>Chelicerata</taxon>
        <taxon>Arachnida</taxon>
        <taxon>Acari</taxon>
        <taxon>Parasitiformes</taxon>
        <taxon>Mesostigmata</taxon>
        <taxon>Gamasina</taxon>
        <taxon>Dermanyssoidea</taxon>
        <taxon>Laelapidae</taxon>
        <taxon>Tropilaelaps</taxon>
    </lineage>
</organism>
<keyword evidence="2" id="KW-1133">Transmembrane helix</keyword>
<gene>
    <name evidence="3" type="ORF">BIW11_10811</name>
</gene>
<dbReference type="EMBL" id="MNPL01013675">
    <property type="protein sequence ID" value="OQR71741.1"/>
    <property type="molecule type" value="Genomic_DNA"/>
</dbReference>
<keyword evidence="4" id="KW-1185">Reference proteome</keyword>
<dbReference type="InterPro" id="IPR009635">
    <property type="entry name" value="NPDC1"/>
</dbReference>
<dbReference type="GO" id="GO:0016020">
    <property type="term" value="C:membrane"/>
    <property type="evidence" value="ECO:0007669"/>
    <property type="project" value="InterPro"/>
</dbReference>
<dbReference type="OrthoDB" id="6270617at2759"/>
<feature type="region of interest" description="Disordered" evidence="1">
    <location>
        <begin position="193"/>
        <end position="241"/>
    </location>
</feature>
<dbReference type="Proteomes" id="UP000192247">
    <property type="component" value="Unassembled WGS sequence"/>
</dbReference>